<feature type="compositionally biased region" description="Pro residues" evidence="1">
    <location>
        <begin position="198"/>
        <end position="209"/>
    </location>
</feature>
<evidence type="ECO:0000256" key="2">
    <source>
        <dbReference type="SAM" id="Phobius"/>
    </source>
</evidence>
<protein>
    <submittedName>
        <fullName evidence="3">Uncharacterized protein</fullName>
    </submittedName>
</protein>
<keyword evidence="4" id="KW-1185">Reference proteome</keyword>
<dbReference type="HOGENOM" id="CLU_1131198_0_0_1"/>
<accession>F6TC17</accession>
<feature type="compositionally biased region" description="Acidic residues" evidence="1">
    <location>
        <begin position="225"/>
        <end position="236"/>
    </location>
</feature>
<organism evidence="3 4">
    <name type="scientific">Ciona intestinalis</name>
    <name type="common">Transparent sea squirt</name>
    <name type="synonym">Ascidia intestinalis</name>
    <dbReference type="NCBI Taxonomy" id="7719"/>
    <lineage>
        <taxon>Eukaryota</taxon>
        <taxon>Metazoa</taxon>
        <taxon>Chordata</taxon>
        <taxon>Tunicata</taxon>
        <taxon>Ascidiacea</taxon>
        <taxon>Phlebobranchia</taxon>
        <taxon>Cionidae</taxon>
        <taxon>Ciona</taxon>
    </lineage>
</organism>
<dbReference type="AlphaFoldDB" id="F6TC17"/>
<feature type="region of interest" description="Disordered" evidence="1">
    <location>
        <begin position="135"/>
        <end position="246"/>
    </location>
</feature>
<keyword evidence="2" id="KW-1133">Transmembrane helix</keyword>
<feature type="transmembrane region" description="Helical" evidence="2">
    <location>
        <begin position="6"/>
        <end position="25"/>
    </location>
</feature>
<evidence type="ECO:0000256" key="1">
    <source>
        <dbReference type="SAM" id="MobiDB-lite"/>
    </source>
</evidence>
<keyword evidence="2" id="KW-0812">Transmembrane</keyword>
<dbReference type="Ensembl" id="ENSCINT00000022264.2">
    <property type="protein sequence ID" value="ENSCINP00000022018.2"/>
    <property type="gene ID" value="ENSCING00000011554.2"/>
</dbReference>
<dbReference type="InParanoid" id="F6TC17"/>
<feature type="region of interest" description="Disordered" evidence="1">
    <location>
        <begin position="111"/>
        <end position="130"/>
    </location>
</feature>
<proteinExistence type="predicted"/>
<name>F6TC17_CIOIN</name>
<keyword evidence="2" id="KW-0472">Membrane</keyword>
<feature type="compositionally biased region" description="Polar residues" evidence="1">
    <location>
        <begin position="145"/>
        <end position="158"/>
    </location>
</feature>
<reference evidence="3" key="2">
    <citation type="journal article" date="2008" name="Genome Biol.">
        <title>Improved genome assembly and evidence-based global gene model set for the chordate Ciona intestinalis: new insight into intron and operon populations.</title>
        <authorList>
            <person name="Satou Y."/>
            <person name="Mineta K."/>
            <person name="Ogasawara M."/>
            <person name="Sasakura Y."/>
            <person name="Shoguchi E."/>
            <person name="Ueno K."/>
            <person name="Yamada L."/>
            <person name="Matsumoto J."/>
            <person name="Wasserscheid J."/>
            <person name="Dewar K."/>
            <person name="Wiley G.B."/>
            <person name="Macmil S.L."/>
            <person name="Roe B.A."/>
            <person name="Zeller R.W."/>
            <person name="Hastings K.E."/>
            <person name="Lemaire P."/>
            <person name="Lindquist E."/>
            <person name="Endo T."/>
            <person name="Hotta K."/>
            <person name="Inaba K."/>
        </authorList>
    </citation>
    <scope>NUCLEOTIDE SEQUENCE [LARGE SCALE GENOMIC DNA]</scope>
    <source>
        <strain evidence="3">wild type</strain>
    </source>
</reference>
<dbReference type="Proteomes" id="UP000008144">
    <property type="component" value="Chromosome 2"/>
</dbReference>
<evidence type="ECO:0000313" key="3">
    <source>
        <dbReference type="Ensembl" id="ENSCINP00000022018.2"/>
    </source>
</evidence>
<feature type="compositionally biased region" description="Basic and acidic residues" evidence="1">
    <location>
        <begin position="165"/>
        <end position="176"/>
    </location>
</feature>
<reference evidence="3" key="4">
    <citation type="submission" date="2025-09" db="UniProtKB">
        <authorList>
            <consortium name="Ensembl"/>
        </authorList>
    </citation>
    <scope>IDENTIFICATION</scope>
</reference>
<reference evidence="4" key="1">
    <citation type="journal article" date="2002" name="Science">
        <title>The draft genome of Ciona intestinalis: insights into chordate and vertebrate origins.</title>
        <authorList>
            <person name="Dehal P."/>
            <person name="Satou Y."/>
            <person name="Campbell R.K."/>
            <person name="Chapman J."/>
            <person name="Degnan B."/>
            <person name="De Tomaso A."/>
            <person name="Davidson B."/>
            <person name="Di Gregorio A."/>
            <person name="Gelpke M."/>
            <person name="Goodstein D.M."/>
            <person name="Harafuji N."/>
            <person name="Hastings K.E."/>
            <person name="Ho I."/>
            <person name="Hotta K."/>
            <person name="Huang W."/>
            <person name="Kawashima T."/>
            <person name="Lemaire P."/>
            <person name="Martinez D."/>
            <person name="Meinertzhagen I.A."/>
            <person name="Necula S."/>
            <person name="Nonaka M."/>
            <person name="Putnam N."/>
            <person name="Rash S."/>
            <person name="Saiga H."/>
            <person name="Satake M."/>
            <person name="Terry A."/>
            <person name="Yamada L."/>
            <person name="Wang H.G."/>
            <person name="Awazu S."/>
            <person name="Azumi K."/>
            <person name="Boore J."/>
            <person name="Branno M."/>
            <person name="Chin-Bow S."/>
            <person name="DeSantis R."/>
            <person name="Doyle S."/>
            <person name="Francino P."/>
            <person name="Keys D.N."/>
            <person name="Haga S."/>
            <person name="Hayashi H."/>
            <person name="Hino K."/>
            <person name="Imai K.S."/>
            <person name="Inaba K."/>
            <person name="Kano S."/>
            <person name="Kobayashi K."/>
            <person name="Kobayashi M."/>
            <person name="Lee B.I."/>
            <person name="Makabe K.W."/>
            <person name="Manohar C."/>
            <person name="Matassi G."/>
            <person name="Medina M."/>
            <person name="Mochizuki Y."/>
            <person name="Mount S."/>
            <person name="Morishita T."/>
            <person name="Miura S."/>
            <person name="Nakayama A."/>
            <person name="Nishizaka S."/>
            <person name="Nomoto H."/>
            <person name="Ohta F."/>
            <person name="Oishi K."/>
            <person name="Rigoutsos I."/>
            <person name="Sano M."/>
            <person name="Sasaki A."/>
            <person name="Sasakura Y."/>
            <person name="Shoguchi E."/>
            <person name="Shin-i T."/>
            <person name="Spagnuolo A."/>
            <person name="Stainier D."/>
            <person name="Suzuki M.M."/>
            <person name="Tassy O."/>
            <person name="Takatori N."/>
            <person name="Tokuoka M."/>
            <person name="Yagi K."/>
            <person name="Yoshizaki F."/>
            <person name="Wada S."/>
            <person name="Zhang C."/>
            <person name="Hyatt P.D."/>
            <person name="Larimer F."/>
            <person name="Detter C."/>
            <person name="Doggett N."/>
            <person name="Glavina T."/>
            <person name="Hawkins T."/>
            <person name="Richardson P."/>
            <person name="Lucas S."/>
            <person name="Kohara Y."/>
            <person name="Levine M."/>
            <person name="Satoh N."/>
            <person name="Rokhsar D.S."/>
        </authorList>
    </citation>
    <scope>NUCLEOTIDE SEQUENCE [LARGE SCALE GENOMIC DNA]</scope>
</reference>
<dbReference type="EMBL" id="EAAA01001412">
    <property type="status" value="NOT_ANNOTATED_CDS"/>
    <property type="molecule type" value="Genomic_DNA"/>
</dbReference>
<reference evidence="3" key="3">
    <citation type="submission" date="2025-08" db="UniProtKB">
        <authorList>
            <consortium name="Ensembl"/>
        </authorList>
    </citation>
    <scope>IDENTIFICATION</scope>
</reference>
<sequence>MCTSDGHVAAIVIVEALVVAAVSVVSTWSFMKRRYETANTNESVYSLPPDAIYPVSPTIGSFQSQGAGVTPSPNSEVYNMFPPPTIIVNNETRTNQEEFKRQVNDICISPVNERENSSAQSHAATEQPDEGIYESYDVHGPAAKPTSSPKDFNPSTLKQAIKNLKAKETADTRKYGSYEQYNQPPAKRPSIKPRPKKPNVPAPLPPPQIPSDAEVGDYEPTASETWEEPAEEETDYEFSFPPLPIK</sequence>
<evidence type="ECO:0000313" key="4">
    <source>
        <dbReference type="Proteomes" id="UP000008144"/>
    </source>
</evidence>